<proteinExistence type="predicted"/>
<evidence type="ECO:0000313" key="2">
    <source>
        <dbReference type="EMBL" id="GFC62134.1"/>
    </source>
</evidence>
<protein>
    <submittedName>
        <fullName evidence="2">Uncharacterized protein</fullName>
    </submittedName>
</protein>
<feature type="non-terminal residue" evidence="2">
    <location>
        <position position="1"/>
    </location>
</feature>
<dbReference type="EMBL" id="BKCJ010992656">
    <property type="protein sequence ID" value="GFC62134.1"/>
    <property type="molecule type" value="Genomic_DNA"/>
</dbReference>
<gene>
    <name evidence="2" type="ORF">Tci_834104</name>
</gene>
<comment type="caution">
    <text evidence="2">The sequence shown here is derived from an EMBL/GenBank/DDBJ whole genome shotgun (WGS) entry which is preliminary data.</text>
</comment>
<organism evidence="2">
    <name type="scientific">Tanacetum cinerariifolium</name>
    <name type="common">Dalmatian daisy</name>
    <name type="synonym">Chrysanthemum cinerariifolium</name>
    <dbReference type="NCBI Taxonomy" id="118510"/>
    <lineage>
        <taxon>Eukaryota</taxon>
        <taxon>Viridiplantae</taxon>
        <taxon>Streptophyta</taxon>
        <taxon>Embryophyta</taxon>
        <taxon>Tracheophyta</taxon>
        <taxon>Spermatophyta</taxon>
        <taxon>Magnoliopsida</taxon>
        <taxon>eudicotyledons</taxon>
        <taxon>Gunneridae</taxon>
        <taxon>Pentapetalae</taxon>
        <taxon>asterids</taxon>
        <taxon>campanulids</taxon>
        <taxon>Asterales</taxon>
        <taxon>Asteraceae</taxon>
        <taxon>Asteroideae</taxon>
        <taxon>Anthemideae</taxon>
        <taxon>Anthemidinae</taxon>
        <taxon>Tanacetum</taxon>
    </lineage>
</organism>
<sequence length="140" mass="15468">GRKNGEADDLSGEEVVLDTTTGEHEEQIIEDVSTAEPVTTAGEVVTTIADKTWVIHQLKPIKHPLLVNHLLLDPEETKAYGKQRKEAKVSHAESEDEDHVLTSSSDPLPSGEDSYTLNELMVFCTSLQEKVFDLQEVKDA</sequence>
<evidence type="ECO:0000256" key="1">
    <source>
        <dbReference type="SAM" id="MobiDB-lite"/>
    </source>
</evidence>
<feature type="compositionally biased region" description="Acidic residues" evidence="1">
    <location>
        <begin position="7"/>
        <end position="16"/>
    </location>
</feature>
<dbReference type="AlphaFoldDB" id="A0A699QCP4"/>
<feature type="compositionally biased region" description="Basic and acidic residues" evidence="1">
    <location>
        <begin position="78"/>
        <end position="93"/>
    </location>
</feature>
<reference evidence="2" key="1">
    <citation type="journal article" date="2019" name="Sci. Rep.">
        <title>Draft genome of Tanacetum cinerariifolium, the natural source of mosquito coil.</title>
        <authorList>
            <person name="Yamashiro T."/>
            <person name="Shiraishi A."/>
            <person name="Satake H."/>
            <person name="Nakayama K."/>
        </authorList>
    </citation>
    <scope>NUCLEOTIDE SEQUENCE</scope>
</reference>
<name>A0A699QCP4_TANCI</name>
<feature type="compositionally biased region" description="Polar residues" evidence="1">
    <location>
        <begin position="101"/>
        <end position="113"/>
    </location>
</feature>
<feature type="region of interest" description="Disordered" evidence="1">
    <location>
        <begin position="1"/>
        <end position="25"/>
    </location>
</feature>
<feature type="region of interest" description="Disordered" evidence="1">
    <location>
        <begin position="78"/>
        <end position="113"/>
    </location>
</feature>
<accession>A0A699QCP4</accession>